<feature type="transmembrane region" description="Helical" evidence="2">
    <location>
        <begin position="49"/>
        <end position="67"/>
    </location>
</feature>
<keyword evidence="4" id="KW-1185">Reference proteome</keyword>
<evidence type="ECO:0000313" key="3">
    <source>
        <dbReference type="EMBL" id="CAB1434690.1"/>
    </source>
</evidence>
<dbReference type="AlphaFoldDB" id="A0A9N7UQY0"/>
<sequence>MCPTVREGVLALGSAAVDAERRPAAPQCRASLSRSRSDEEPESWPRTRAGRGGLFILILLLLLFLLFT</sequence>
<dbReference type="EMBL" id="CADEAL010001681">
    <property type="protein sequence ID" value="CAB1434690.1"/>
    <property type="molecule type" value="Genomic_DNA"/>
</dbReference>
<dbReference type="Proteomes" id="UP001153269">
    <property type="component" value="Unassembled WGS sequence"/>
</dbReference>
<evidence type="ECO:0000313" key="4">
    <source>
        <dbReference type="Proteomes" id="UP001153269"/>
    </source>
</evidence>
<keyword evidence="2" id="KW-0812">Transmembrane</keyword>
<keyword evidence="2" id="KW-0472">Membrane</keyword>
<keyword evidence="2" id="KW-1133">Transmembrane helix</keyword>
<evidence type="ECO:0000256" key="2">
    <source>
        <dbReference type="SAM" id="Phobius"/>
    </source>
</evidence>
<comment type="caution">
    <text evidence="3">The sequence shown here is derived from an EMBL/GenBank/DDBJ whole genome shotgun (WGS) entry which is preliminary data.</text>
</comment>
<feature type="region of interest" description="Disordered" evidence="1">
    <location>
        <begin position="22"/>
        <end position="48"/>
    </location>
</feature>
<accession>A0A9N7UQY0</accession>
<evidence type="ECO:0000256" key="1">
    <source>
        <dbReference type="SAM" id="MobiDB-lite"/>
    </source>
</evidence>
<reference evidence="3" key="1">
    <citation type="submission" date="2020-03" db="EMBL/GenBank/DDBJ databases">
        <authorList>
            <person name="Weist P."/>
        </authorList>
    </citation>
    <scope>NUCLEOTIDE SEQUENCE</scope>
</reference>
<protein>
    <submittedName>
        <fullName evidence="3">Uncharacterized protein</fullName>
    </submittedName>
</protein>
<gene>
    <name evidence="3" type="ORF">PLEPLA_LOCUS22738</name>
</gene>
<proteinExistence type="predicted"/>
<organism evidence="3 4">
    <name type="scientific">Pleuronectes platessa</name>
    <name type="common">European plaice</name>
    <dbReference type="NCBI Taxonomy" id="8262"/>
    <lineage>
        <taxon>Eukaryota</taxon>
        <taxon>Metazoa</taxon>
        <taxon>Chordata</taxon>
        <taxon>Craniata</taxon>
        <taxon>Vertebrata</taxon>
        <taxon>Euteleostomi</taxon>
        <taxon>Actinopterygii</taxon>
        <taxon>Neopterygii</taxon>
        <taxon>Teleostei</taxon>
        <taxon>Neoteleostei</taxon>
        <taxon>Acanthomorphata</taxon>
        <taxon>Carangaria</taxon>
        <taxon>Pleuronectiformes</taxon>
        <taxon>Pleuronectoidei</taxon>
        <taxon>Pleuronectidae</taxon>
        <taxon>Pleuronectes</taxon>
    </lineage>
</organism>
<name>A0A9N7UQY0_PLEPL</name>